<evidence type="ECO:0000313" key="3">
    <source>
        <dbReference type="EMBL" id="UJS24000.1"/>
    </source>
</evidence>
<evidence type="ECO:0000313" key="4">
    <source>
        <dbReference type="Proteomes" id="UP001054801"/>
    </source>
</evidence>
<dbReference type="PANTHER" id="PTHR42852">
    <property type="entry name" value="THIOL:DISULFIDE INTERCHANGE PROTEIN DSBE"/>
    <property type="match status" value="1"/>
</dbReference>
<evidence type="ECO:0000259" key="2">
    <source>
        <dbReference type="PROSITE" id="PS51352"/>
    </source>
</evidence>
<dbReference type="InterPro" id="IPR050553">
    <property type="entry name" value="Thioredoxin_ResA/DsbE_sf"/>
</dbReference>
<feature type="domain" description="Thioredoxin" evidence="2">
    <location>
        <begin position="19"/>
        <end position="160"/>
    </location>
</feature>
<feature type="chain" id="PRO_5047389874" evidence="1">
    <location>
        <begin position="35"/>
        <end position="163"/>
    </location>
</feature>
<dbReference type="SUPFAM" id="SSF52833">
    <property type="entry name" value="Thioredoxin-like"/>
    <property type="match status" value="1"/>
</dbReference>
<gene>
    <name evidence="3" type="ORF">L2Y54_19000</name>
</gene>
<dbReference type="InterPro" id="IPR013766">
    <property type="entry name" value="Thioredoxin_domain"/>
</dbReference>
<feature type="signal peptide" evidence="1">
    <location>
        <begin position="1"/>
        <end position="34"/>
    </location>
</feature>
<dbReference type="Gene3D" id="3.40.30.10">
    <property type="entry name" value="Glutaredoxin"/>
    <property type="match status" value="1"/>
</dbReference>
<accession>A0ABY3SZW6</accession>
<keyword evidence="4" id="KW-1185">Reference proteome</keyword>
<dbReference type="PANTHER" id="PTHR42852:SF18">
    <property type="entry name" value="CHROMOSOME UNDETERMINED SCAFFOLD_47, WHOLE GENOME SHOTGUN SEQUENCE"/>
    <property type="match status" value="1"/>
</dbReference>
<organism evidence="3 4">
    <name type="scientific">Thiothrix winogradskyi</name>
    <dbReference type="NCBI Taxonomy" id="96472"/>
    <lineage>
        <taxon>Bacteria</taxon>
        <taxon>Pseudomonadati</taxon>
        <taxon>Pseudomonadota</taxon>
        <taxon>Gammaproteobacteria</taxon>
        <taxon>Thiotrichales</taxon>
        <taxon>Thiotrichaceae</taxon>
        <taxon>Thiothrix</taxon>
    </lineage>
</organism>
<proteinExistence type="predicted"/>
<dbReference type="CDD" id="cd02966">
    <property type="entry name" value="TlpA_like_family"/>
    <property type="match status" value="1"/>
</dbReference>
<dbReference type="Proteomes" id="UP001054801">
    <property type="component" value="Chromosome"/>
</dbReference>
<name>A0ABY3SZW6_9GAMM</name>
<dbReference type="PROSITE" id="PS51352">
    <property type="entry name" value="THIOREDOXIN_2"/>
    <property type="match status" value="1"/>
</dbReference>
<sequence length="163" mass="18230">MSLTFSMQNFSAKLTAGWLAAVLFGLLFSSIAQADGKPLDLSAYKGKVVYVDFWASWCSPCRKSFPWLNQTQENKQANGLVVLGVNVDEDRTDADQFLVKYPAQFNVLFDPKGEYATYYNLLGMPSALIFDRNGNLLHQHSGFLEDQIPSYEKAIDDALQATQ</sequence>
<reference evidence="3" key="1">
    <citation type="journal article" date="2022" name="Microorganisms">
        <title>Two New Species of Filamentous Sulfur Bacteria of the Genus Thiothrix, Thiothrix winogradskyi sp. nov. and 'Candidatus Thiothrix sulfatifontis' sp. nov.</title>
        <authorList>
            <person name="Ravin N.V."/>
            <person name="Rossetti S."/>
            <person name="Beletsky A.V."/>
            <person name="Kadnikov V.V."/>
            <person name="Rudenko T.S."/>
            <person name="Smolyakov D.D."/>
            <person name="Moskvitina M.I."/>
            <person name="Gureeva M.V."/>
            <person name="Mardanov A.V."/>
            <person name="Grabovich M.Y."/>
        </authorList>
    </citation>
    <scope>NUCLEOTIDE SEQUENCE</scope>
    <source>
        <strain evidence="3">CT3</strain>
    </source>
</reference>
<dbReference type="Pfam" id="PF08534">
    <property type="entry name" value="Redoxin"/>
    <property type="match status" value="1"/>
</dbReference>
<dbReference type="EMBL" id="CP091244">
    <property type="protein sequence ID" value="UJS24000.1"/>
    <property type="molecule type" value="Genomic_DNA"/>
</dbReference>
<dbReference type="InterPro" id="IPR013740">
    <property type="entry name" value="Redoxin"/>
</dbReference>
<evidence type="ECO:0000256" key="1">
    <source>
        <dbReference type="SAM" id="SignalP"/>
    </source>
</evidence>
<dbReference type="InterPro" id="IPR036249">
    <property type="entry name" value="Thioredoxin-like_sf"/>
</dbReference>
<keyword evidence="1" id="KW-0732">Signal</keyword>
<protein>
    <submittedName>
        <fullName evidence="3">TlpA family protein disulfide reductase</fullName>
    </submittedName>
</protein>
<dbReference type="RefSeq" id="WP_236498248.1">
    <property type="nucleotide sequence ID" value="NZ_CP091244.1"/>
</dbReference>